<dbReference type="EMBL" id="CP035704">
    <property type="protein sequence ID" value="QBB70268.1"/>
    <property type="molecule type" value="Genomic_DNA"/>
</dbReference>
<accession>A0A411HID3</accession>
<evidence type="ECO:0000259" key="2">
    <source>
        <dbReference type="Pfam" id="PF08241"/>
    </source>
</evidence>
<dbReference type="OrthoDB" id="5983563at2"/>
<dbReference type="SUPFAM" id="SSF53335">
    <property type="entry name" value="S-adenosyl-L-methionine-dependent methyltransferases"/>
    <property type="match status" value="1"/>
</dbReference>
<dbReference type="Gene3D" id="3.40.50.150">
    <property type="entry name" value="Vaccinia Virus protein VP39"/>
    <property type="match status" value="1"/>
</dbReference>
<dbReference type="Proteomes" id="UP000291562">
    <property type="component" value="Chromosome"/>
</dbReference>
<dbReference type="GO" id="GO:0032259">
    <property type="term" value="P:methylation"/>
    <property type="evidence" value="ECO:0007669"/>
    <property type="project" value="UniProtKB-KW"/>
</dbReference>
<evidence type="ECO:0000313" key="3">
    <source>
        <dbReference type="EMBL" id="QBB70268.1"/>
    </source>
</evidence>
<keyword evidence="4" id="KW-1185">Reference proteome</keyword>
<dbReference type="InterPro" id="IPR029063">
    <property type="entry name" value="SAM-dependent_MTases_sf"/>
</dbReference>
<dbReference type="Pfam" id="PF08241">
    <property type="entry name" value="Methyltransf_11"/>
    <property type="match status" value="1"/>
</dbReference>
<organism evidence="3 4">
    <name type="scientific">Pseudolysobacter antarcticus</name>
    <dbReference type="NCBI Taxonomy" id="2511995"/>
    <lineage>
        <taxon>Bacteria</taxon>
        <taxon>Pseudomonadati</taxon>
        <taxon>Pseudomonadota</taxon>
        <taxon>Gammaproteobacteria</taxon>
        <taxon>Lysobacterales</taxon>
        <taxon>Rhodanobacteraceae</taxon>
        <taxon>Pseudolysobacter</taxon>
    </lineage>
</organism>
<reference evidence="3 4" key="1">
    <citation type="submission" date="2019-01" db="EMBL/GenBank/DDBJ databases">
        <title>Pseudolysobacter antarctica gen. nov., sp. nov., isolated from Fildes Peninsula, Antarctica.</title>
        <authorList>
            <person name="Wei Z."/>
            <person name="Peng F."/>
        </authorList>
    </citation>
    <scope>NUCLEOTIDE SEQUENCE [LARGE SCALE GENOMIC DNA]</scope>
    <source>
        <strain evidence="3 4">AQ6-296</strain>
    </source>
</reference>
<gene>
    <name evidence="3" type="ORF">ELE36_07775</name>
</gene>
<proteinExistence type="predicted"/>
<keyword evidence="3" id="KW-0808">Transferase</keyword>
<name>A0A411HID3_9GAMM</name>
<evidence type="ECO:0000313" key="4">
    <source>
        <dbReference type="Proteomes" id="UP000291562"/>
    </source>
</evidence>
<dbReference type="GO" id="GO:0008757">
    <property type="term" value="F:S-adenosylmethionine-dependent methyltransferase activity"/>
    <property type="evidence" value="ECO:0007669"/>
    <property type="project" value="InterPro"/>
</dbReference>
<feature type="domain" description="Methyltransferase type 11" evidence="2">
    <location>
        <begin position="103"/>
        <end position="148"/>
    </location>
</feature>
<feature type="region of interest" description="Disordered" evidence="1">
    <location>
        <begin position="245"/>
        <end position="267"/>
    </location>
</feature>
<dbReference type="InterPro" id="IPR013216">
    <property type="entry name" value="Methyltransf_11"/>
</dbReference>
<evidence type="ECO:0000256" key="1">
    <source>
        <dbReference type="SAM" id="MobiDB-lite"/>
    </source>
</evidence>
<sequence length="267" mass="29974">MHRCRCPRIRVKLARFRIAQIVIFRISMQAQPDNIYRTAPTELLLARELAALDPLLAGIYGRHGLYIRPQYLPEVAEPAHLLGNLITLHIDTPYRLAGALNCAPSQLPFASDSFKLIVIQHAAENIAEPALFSAELARVLAPEGVALILGFNPYSAWRPWLALQQRRLPGSALRLQSPHLWETQLAQHDIDVMQRRYLGAFLPRASAVAQAPDDSARSLRWLSGLRGAYLLLARKRRSALTPLRLRKASRERAQAPHLVPGARRARP</sequence>
<protein>
    <submittedName>
        <fullName evidence="3">Methyltransferase domain-containing protein</fullName>
    </submittedName>
</protein>
<dbReference type="AlphaFoldDB" id="A0A411HID3"/>
<dbReference type="KEGG" id="xbc:ELE36_07775"/>
<keyword evidence="3" id="KW-0489">Methyltransferase</keyword>